<proteinExistence type="predicted"/>
<name>A0ABW1KS16_9PROT</name>
<dbReference type="InterPro" id="IPR014312">
    <property type="entry name" value="Succ_DH_anchor"/>
</dbReference>
<accession>A0ABW1KS16</accession>
<evidence type="ECO:0000256" key="11">
    <source>
        <dbReference type="ARBA" id="ARBA00022723"/>
    </source>
</evidence>
<dbReference type="Gene3D" id="1.20.1300.10">
    <property type="entry name" value="Fumarate reductase/succinate dehydrogenase, transmembrane subunit"/>
    <property type="match status" value="1"/>
</dbReference>
<evidence type="ECO:0000256" key="16">
    <source>
        <dbReference type="SAM" id="Phobius"/>
    </source>
</evidence>
<evidence type="ECO:0000256" key="13">
    <source>
        <dbReference type="ARBA" id="ARBA00022989"/>
    </source>
</evidence>
<keyword evidence="13 16" id="KW-1133">Transmembrane helix</keyword>
<evidence type="ECO:0000313" key="18">
    <source>
        <dbReference type="Proteomes" id="UP001596116"/>
    </source>
</evidence>
<dbReference type="InterPro" id="IPR000701">
    <property type="entry name" value="SuccDH_FuR_B_TM-su"/>
</dbReference>
<comment type="subunit">
    <text evidence="5">Part of an enzyme complex containing four subunits: a flavoprotein, an iron-sulfur protein, plus two membrane-anchoring proteins, SdhC and SdhD.</text>
</comment>
<evidence type="ECO:0000256" key="8">
    <source>
        <dbReference type="ARBA" id="ARBA00022532"/>
    </source>
</evidence>
<comment type="function">
    <text evidence="2">Membrane-anchoring subunit of succinate dehydrogenase (SDH).</text>
</comment>
<evidence type="ECO:0000256" key="3">
    <source>
        <dbReference type="ARBA" id="ARBA00004141"/>
    </source>
</evidence>
<comment type="subcellular location">
    <subcellularLocation>
        <location evidence="3">Membrane</location>
        <topology evidence="3">Multi-pass membrane protein</topology>
    </subcellularLocation>
</comment>
<evidence type="ECO:0000256" key="12">
    <source>
        <dbReference type="ARBA" id="ARBA00022982"/>
    </source>
</evidence>
<keyword evidence="7" id="KW-0813">Transport</keyword>
<comment type="caution">
    <text evidence="17">The sequence shown here is derived from an EMBL/GenBank/DDBJ whole genome shotgun (WGS) entry which is preliminary data.</text>
</comment>
<sequence length="111" mass="11978">MAHKGTSTFIIQRATAALMIPLGVWFLIGVVSHLGANYMVAREWVGQWWNAALLAAFITIGALHMRIGMAEIIADYIHGGLKGVLSILNWLAALSVIAGVLWALYNISFAG</sequence>
<evidence type="ECO:0000256" key="10">
    <source>
        <dbReference type="ARBA" id="ARBA00022692"/>
    </source>
</evidence>
<dbReference type="SUPFAM" id="SSF81343">
    <property type="entry name" value="Fumarate reductase respiratory complex transmembrane subunits"/>
    <property type="match status" value="1"/>
</dbReference>
<evidence type="ECO:0000256" key="1">
    <source>
        <dbReference type="ARBA" id="ARBA00001971"/>
    </source>
</evidence>
<dbReference type="EMBL" id="JBHPON010000001">
    <property type="protein sequence ID" value="MFC6034649.1"/>
    <property type="molecule type" value="Genomic_DNA"/>
</dbReference>
<dbReference type="NCBIfam" id="TIGR02968">
    <property type="entry name" value="succ_dehyd_anc"/>
    <property type="match status" value="1"/>
</dbReference>
<protein>
    <recommendedName>
        <fullName evidence="6">Succinate dehydrogenase hydrophobic membrane anchor subunit</fullName>
    </recommendedName>
</protein>
<evidence type="ECO:0000256" key="7">
    <source>
        <dbReference type="ARBA" id="ARBA00022448"/>
    </source>
</evidence>
<keyword evidence="10 16" id="KW-0812">Transmembrane</keyword>
<feature type="transmembrane region" description="Helical" evidence="16">
    <location>
        <begin position="48"/>
        <end position="67"/>
    </location>
</feature>
<gene>
    <name evidence="17" type="primary">sdhD</name>
    <name evidence="17" type="ORF">ACFMB1_03790</name>
</gene>
<evidence type="ECO:0000256" key="9">
    <source>
        <dbReference type="ARBA" id="ARBA00022617"/>
    </source>
</evidence>
<evidence type="ECO:0000313" key="17">
    <source>
        <dbReference type="EMBL" id="MFC6034649.1"/>
    </source>
</evidence>
<feature type="transmembrane region" description="Helical" evidence="16">
    <location>
        <begin position="87"/>
        <end position="105"/>
    </location>
</feature>
<keyword evidence="11" id="KW-0479">Metal-binding</keyword>
<organism evidence="17 18">
    <name type="scientific">Hyphococcus aureus</name>
    <dbReference type="NCBI Taxonomy" id="2666033"/>
    <lineage>
        <taxon>Bacteria</taxon>
        <taxon>Pseudomonadati</taxon>
        <taxon>Pseudomonadota</taxon>
        <taxon>Alphaproteobacteria</taxon>
        <taxon>Parvularculales</taxon>
        <taxon>Parvularculaceae</taxon>
        <taxon>Hyphococcus</taxon>
    </lineage>
</organism>
<reference evidence="17 18" key="1">
    <citation type="submission" date="2024-09" db="EMBL/GenBank/DDBJ databases">
        <authorList>
            <person name="Zhang Z.-H."/>
        </authorList>
    </citation>
    <scope>NUCLEOTIDE SEQUENCE [LARGE SCALE GENOMIC DNA]</scope>
    <source>
        <strain evidence="17 18">HHTR114</strain>
    </source>
</reference>
<comment type="cofactor">
    <cofactor evidence="1">
        <name>heme</name>
        <dbReference type="ChEBI" id="CHEBI:30413"/>
    </cofactor>
</comment>
<evidence type="ECO:0000256" key="6">
    <source>
        <dbReference type="ARBA" id="ARBA00019425"/>
    </source>
</evidence>
<dbReference type="Pfam" id="PF01127">
    <property type="entry name" value="Sdh_cyt"/>
    <property type="match status" value="1"/>
</dbReference>
<keyword evidence="12" id="KW-0249">Electron transport</keyword>
<keyword evidence="9" id="KW-0349">Heme</keyword>
<keyword evidence="14" id="KW-0408">Iron</keyword>
<feature type="transmembrane region" description="Helical" evidence="16">
    <location>
        <begin position="16"/>
        <end position="36"/>
    </location>
</feature>
<evidence type="ECO:0000256" key="2">
    <source>
        <dbReference type="ARBA" id="ARBA00004050"/>
    </source>
</evidence>
<keyword evidence="8" id="KW-0816">Tricarboxylic acid cycle</keyword>
<dbReference type="InterPro" id="IPR034804">
    <property type="entry name" value="SQR/QFR_C/D"/>
</dbReference>
<comment type="pathway">
    <text evidence="4">Carbohydrate metabolism; tricarboxylic acid cycle.</text>
</comment>
<evidence type="ECO:0000256" key="5">
    <source>
        <dbReference type="ARBA" id="ARBA00011558"/>
    </source>
</evidence>
<keyword evidence="15 16" id="KW-0472">Membrane</keyword>
<keyword evidence="18" id="KW-1185">Reference proteome</keyword>
<evidence type="ECO:0000256" key="15">
    <source>
        <dbReference type="ARBA" id="ARBA00023136"/>
    </source>
</evidence>
<dbReference type="RefSeq" id="WP_379880014.1">
    <property type="nucleotide sequence ID" value="NZ_JBHPON010000001.1"/>
</dbReference>
<evidence type="ECO:0000256" key="14">
    <source>
        <dbReference type="ARBA" id="ARBA00023004"/>
    </source>
</evidence>
<evidence type="ECO:0000256" key="4">
    <source>
        <dbReference type="ARBA" id="ARBA00005163"/>
    </source>
</evidence>
<dbReference type="Proteomes" id="UP001596116">
    <property type="component" value="Unassembled WGS sequence"/>
</dbReference>